<keyword evidence="11" id="KW-1185">Reference proteome</keyword>
<dbReference type="PANTHER" id="PTHR12581">
    <property type="entry name" value="HIV-1 REV BINDING PROTEIN 2, 3"/>
    <property type="match status" value="1"/>
</dbReference>
<name>A0A2P6P573_ROSCH</name>
<dbReference type="STRING" id="74649.A0A2P6P573"/>
<protein>
    <recommendedName>
        <fullName evidence="8">KRR-R motif-containing protein 1</fullName>
    </recommendedName>
</protein>
<comment type="similarity">
    <text evidence="2">Belongs to the KRR1 family.</text>
</comment>
<dbReference type="AlphaFoldDB" id="A0A2P6P573"/>
<comment type="subcellular location">
    <subcellularLocation>
        <location evidence="1">Nucleus</location>
        <location evidence="1">Nucleolus</location>
    </subcellularLocation>
</comment>
<evidence type="ECO:0000256" key="2">
    <source>
        <dbReference type="ARBA" id="ARBA00009344"/>
    </source>
</evidence>
<evidence type="ECO:0000256" key="5">
    <source>
        <dbReference type="ARBA" id="ARBA00022884"/>
    </source>
</evidence>
<evidence type="ECO:0000256" key="1">
    <source>
        <dbReference type="ARBA" id="ARBA00004604"/>
    </source>
</evidence>
<evidence type="ECO:0000256" key="7">
    <source>
        <dbReference type="ARBA" id="ARBA00023274"/>
    </source>
</evidence>
<dbReference type="InterPro" id="IPR024166">
    <property type="entry name" value="rRNA_assembly_KRR1"/>
</dbReference>
<evidence type="ECO:0000256" key="8">
    <source>
        <dbReference type="ARBA" id="ARBA00032993"/>
    </source>
</evidence>
<dbReference type="Gramene" id="PRQ17070">
    <property type="protein sequence ID" value="PRQ17070"/>
    <property type="gene ID" value="RchiOBHm_Chr7g0191051"/>
</dbReference>
<comment type="caution">
    <text evidence="10">The sequence shown here is derived from an EMBL/GenBank/DDBJ whole genome shotgun (WGS) entry which is preliminary data.</text>
</comment>
<dbReference type="PANTHER" id="PTHR12581:SF0">
    <property type="entry name" value="KRR1 SMALL SUBUNIT PROCESSOME COMPONENT HOMOLOG"/>
    <property type="match status" value="1"/>
</dbReference>
<evidence type="ECO:0000313" key="10">
    <source>
        <dbReference type="EMBL" id="PRQ17070.1"/>
    </source>
</evidence>
<keyword evidence="5" id="KW-0694">RNA-binding</keyword>
<keyword evidence="3" id="KW-0690">Ribosome biogenesis</keyword>
<evidence type="ECO:0000313" key="11">
    <source>
        <dbReference type="Proteomes" id="UP000238479"/>
    </source>
</evidence>
<evidence type="ECO:0000256" key="3">
    <source>
        <dbReference type="ARBA" id="ARBA00022517"/>
    </source>
</evidence>
<dbReference type="GO" id="GO:0003723">
    <property type="term" value="F:RNA binding"/>
    <property type="evidence" value="ECO:0007669"/>
    <property type="project" value="UniProtKB-KW"/>
</dbReference>
<dbReference type="Pfam" id="PF17903">
    <property type="entry name" value="KH_KRR1_1st"/>
    <property type="match status" value="1"/>
</dbReference>
<evidence type="ECO:0000256" key="6">
    <source>
        <dbReference type="ARBA" id="ARBA00023242"/>
    </source>
</evidence>
<evidence type="ECO:0000256" key="4">
    <source>
        <dbReference type="ARBA" id="ARBA00022552"/>
    </source>
</evidence>
<proteinExistence type="inferred from homology"/>
<dbReference type="InterPro" id="IPR036612">
    <property type="entry name" value="KH_dom_type_1_sf"/>
</dbReference>
<sequence length="242" mass="26931">MNFSHQLGGQSDNLEMDVLGFETVTKRKRTEEKRKNDVHVVMSEPTAAAMEGQHGESSDPLDKALFGPSLNKAGMLVCGAFFSEKRAKVLEEEWPIVESSLEQYGISCTIYLDEGFMTFSTTKDRDTIYKARDVLELLSSTSVKPSLAIEVLNGRLKHDIIKTGYFNGGIGSELKIDKETFVKQTGLFKASLQDVADVSHCYIYTNASYLPFVIRRFGIPDLSSSDEVGILNLIISNLRVNE</sequence>
<dbReference type="GO" id="GO:0006364">
    <property type="term" value="P:rRNA processing"/>
    <property type="evidence" value="ECO:0007669"/>
    <property type="project" value="UniProtKB-KW"/>
</dbReference>
<accession>A0A2P6P573</accession>
<keyword evidence="4" id="KW-0698">rRNA processing</keyword>
<feature type="domain" description="KRR1 small subunit processome component first KH" evidence="9">
    <location>
        <begin position="81"/>
        <end position="151"/>
    </location>
</feature>
<dbReference type="GO" id="GO:0032040">
    <property type="term" value="C:small-subunit processome"/>
    <property type="evidence" value="ECO:0007669"/>
    <property type="project" value="TreeGrafter"/>
</dbReference>
<organism evidence="10 11">
    <name type="scientific">Rosa chinensis</name>
    <name type="common">China rose</name>
    <dbReference type="NCBI Taxonomy" id="74649"/>
    <lineage>
        <taxon>Eukaryota</taxon>
        <taxon>Viridiplantae</taxon>
        <taxon>Streptophyta</taxon>
        <taxon>Embryophyta</taxon>
        <taxon>Tracheophyta</taxon>
        <taxon>Spermatophyta</taxon>
        <taxon>Magnoliopsida</taxon>
        <taxon>eudicotyledons</taxon>
        <taxon>Gunneridae</taxon>
        <taxon>Pentapetalae</taxon>
        <taxon>rosids</taxon>
        <taxon>fabids</taxon>
        <taxon>Rosales</taxon>
        <taxon>Rosaceae</taxon>
        <taxon>Rosoideae</taxon>
        <taxon>Rosoideae incertae sedis</taxon>
        <taxon>Rosa</taxon>
    </lineage>
</organism>
<evidence type="ECO:0000259" key="9">
    <source>
        <dbReference type="Pfam" id="PF17903"/>
    </source>
</evidence>
<dbReference type="Gene3D" id="3.30.1370.10">
    <property type="entry name" value="K Homology domain, type 1"/>
    <property type="match status" value="1"/>
</dbReference>
<gene>
    <name evidence="10" type="ORF">RchiOBHm_Chr7g0191051</name>
</gene>
<dbReference type="Proteomes" id="UP000238479">
    <property type="component" value="Chromosome 7"/>
</dbReference>
<keyword evidence="6" id="KW-0539">Nucleus</keyword>
<reference evidence="10 11" key="1">
    <citation type="journal article" date="2018" name="Nat. Genet.">
        <title>The Rosa genome provides new insights in the design of modern roses.</title>
        <authorList>
            <person name="Bendahmane M."/>
        </authorList>
    </citation>
    <scope>NUCLEOTIDE SEQUENCE [LARGE SCALE GENOMIC DNA]</scope>
    <source>
        <strain evidence="11">cv. Old Blush</strain>
    </source>
</reference>
<keyword evidence="7" id="KW-0687">Ribonucleoprotein</keyword>
<dbReference type="EMBL" id="PDCK01000045">
    <property type="protein sequence ID" value="PRQ17070.1"/>
    <property type="molecule type" value="Genomic_DNA"/>
</dbReference>
<dbReference type="InterPro" id="IPR041174">
    <property type="entry name" value="KRR1-like_KH1"/>
</dbReference>